<feature type="signal peptide" evidence="1">
    <location>
        <begin position="1"/>
        <end position="25"/>
    </location>
</feature>
<keyword evidence="3" id="KW-1185">Reference proteome</keyword>
<keyword evidence="1" id="KW-0732">Signal</keyword>
<comment type="caution">
    <text evidence="2">The sequence shown here is derived from an EMBL/GenBank/DDBJ whole genome shotgun (WGS) entry which is preliminary data.</text>
</comment>
<dbReference type="PROSITE" id="PS51257">
    <property type="entry name" value="PROKAR_LIPOPROTEIN"/>
    <property type="match status" value="1"/>
</dbReference>
<proteinExistence type="predicted"/>
<dbReference type="Gene3D" id="1.25.40.390">
    <property type="match status" value="1"/>
</dbReference>
<dbReference type="SUPFAM" id="SSF48452">
    <property type="entry name" value="TPR-like"/>
    <property type="match status" value="1"/>
</dbReference>
<evidence type="ECO:0000313" key="3">
    <source>
        <dbReference type="Proteomes" id="UP000605676"/>
    </source>
</evidence>
<name>A0ABS1HNQ5_9BACT</name>
<reference evidence="2 3" key="1">
    <citation type="submission" date="2021-01" db="EMBL/GenBank/DDBJ databases">
        <title>Carboxyliciviraga sp.nov., isolated from coastal sediments.</title>
        <authorList>
            <person name="Lu D."/>
            <person name="Zhang T."/>
        </authorList>
    </citation>
    <scope>NUCLEOTIDE SEQUENCE [LARGE SCALE GENOMIC DNA]</scope>
    <source>
        <strain evidence="2 3">N1Y132</strain>
    </source>
</reference>
<protein>
    <submittedName>
        <fullName evidence="2">SusD/RagB family nutrient-binding outer membrane lipoprotein</fullName>
    </submittedName>
</protein>
<dbReference type="EMBL" id="JAENRR010000060">
    <property type="protein sequence ID" value="MBK3519271.1"/>
    <property type="molecule type" value="Genomic_DNA"/>
</dbReference>
<dbReference type="RefSeq" id="WP_200466492.1">
    <property type="nucleotide sequence ID" value="NZ_JAENRR010000060.1"/>
</dbReference>
<accession>A0ABS1HNQ5</accession>
<feature type="chain" id="PRO_5046424039" evidence="1">
    <location>
        <begin position="26"/>
        <end position="514"/>
    </location>
</feature>
<keyword evidence="2" id="KW-0449">Lipoprotein</keyword>
<dbReference type="Pfam" id="PF12771">
    <property type="entry name" value="SusD-like_2"/>
    <property type="match status" value="1"/>
</dbReference>
<dbReference type="InterPro" id="IPR041662">
    <property type="entry name" value="SusD-like_2"/>
</dbReference>
<organism evidence="2 3">
    <name type="scientific">Carboxylicivirga marina</name>
    <dbReference type="NCBI Taxonomy" id="2800988"/>
    <lineage>
        <taxon>Bacteria</taxon>
        <taxon>Pseudomonadati</taxon>
        <taxon>Bacteroidota</taxon>
        <taxon>Bacteroidia</taxon>
        <taxon>Marinilabiliales</taxon>
        <taxon>Marinilabiliaceae</taxon>
        <taxon>Carboxylicivirga</taxon>
    </lineage>
</organism>
<sequence length="514" mass="58274">MNKLKYIVFVLVGSLLFSCDVEYFADPNQPEVAPTYGLMNRVQKRLMDDTRDEWFSGRMGLLWVQYWNQVNYTEEDRFQYRETVNQGGWDDLYKNAQDLIDIIQLNTDEATKGSMEQYGPNENQIAAARIMLAYVYLQATEVWGDVPYWSYGSDDADFQANKLKTDNIDTPVYAAQSKIYADLLKELKEASEMIITNENMIDGDNFYGGDAVKWKKLANSLRLRIANRVKDVYPAAATHIAEAITAGVMASNADNAGVKYEANALNGAPMYRAFVVSAREDFAPSMQFVELLEGKRSVFGADPRLDIYVADNADGVKVGIPLTENNGEVNKFTHESFPGSKILAADYTEIYMEYSEVCFLLSEVNGWEQTWYEKGIEASMQKWGVDQAVINAFIATLPAASEETVMMQKYIALYMQPYEAWSEYRRTGYPNTLVKPDEIYDYTWTIANRDVDGNITGYRDTTATFNFAVIEDVVDQPYRVKYLLNEASVNADNVAAAITAIGGDEMDTKMWWQP</sequence>
<evidence type="ECO:0000313" key="2">
    <source>
        <dbReference type="EMBL" id="MBK3519271.1"/>
    </source>
</evidence>
<evidence type="ECO:0000256" key="1">
    <source>
        <dbReference type="SAM" id="SignalP"/>
    </source>
</evidence>
<dbReference type="InterPro" id="IPR011990">
    <property type="entry name" value="TPR-like_helical_dom_sf"/>
</dbReference>
<gene>
    <name evidence="2" type="ORF">JIV24_18125</name>
</gene>
<dbReference type="Proteomes" id="UP000605676">
    <property type="component" value="Unassembled WGS sequence"/>
</dbReference>